<organism evidence="2 3">
    <name type="scientific">Cupriavidus gilardii</name>
    <dbReference type="NCBI Taxonomy" id="82541"/>
    <lineage>
        <taxon>Bacteria</taxon>
        <taxon>Pseudomonadati</taxon>
        <taxon>Pseudomonadota</taxon>
        <taxon>Betaproteobacteria</taxon>
        <taxon>Burkholderiales</taxon>
        <taxon>Burkholderiaceae</taxon>
        <taxon>Cupriavidus</taxon>
    </lineage>
</organism>
<dbReference type="Gene3D" id="3.40.50.300">
    <property type="entry name" value="P-loop containing nucleotide triphosphate hydrolases"/>
    <property type="match status" value="1"/>
</dbReference>
<dbReference type="RefSeq" id="WP_252252207.1">
    <property type="nucleotide sequence ID" value="NZ_CP098735.1"/>
</dbReference>
<dbReference type="InterPro" id="IPR027417">
    <property type="entry name" value="P-loop_NTPase"/>
</dbReference>
<keyword evidence="3" id="KW-1185">Reference proteome</keyword>
<dbReference type="EMBL" id="CP098735">
    <property type="protein sequence ID" value="USE78096.1"/>
    <property type="molecule type" value="Genomic_DNA"/>
</dbReference>
<reference evidence="2" key="1">
    <citation type="submission" date="2022-06" db="EMBL/GenBank/DDBJ databases">
        <title>Complete genome sequence and characterization of Cupriavidus gilardii QJ1 isolated from contaminating cells.</title>
        <authorList>
            <person name="Qi J."/>
        </authorList>
    </citation>
    <scope>NUCLEOTIDE SEQUENCE</scope>
    <source>
        <strain evidence="2">QJ1</strain>
    </source>
</reference>
<keyword evidence="2" id="KW-0547">Nucleotide-binding</keyword>
<evidence type="ECO:0000259" key="1">
    <source>
        <dbReference type="Pfam" id="PF13401"/>
    </source>
</evidence>
<dbReference type="Proteomes" id="UP001056648">
    <property type="component" value="Chromosome 1"/>
</dbReference>
<sequence>MSKNTNAGKPATPRAAGGIANIGTLDLVSATLERLDTRRSGLPGMAVLYGPAGWGKTFATNVLAIENRAYYVQMRSAWRSKTLLEKILFEMGVKHAKSTVPALLDLVCEQLSASRRTLILDEFDYATKSDSLIELARDIYEGSQGSLLLVGEELLPKKLERWERFHSRVLTWAPAQRVSVDDAVQLAAIYAPGVEIEPDVLHRLVELSNGSVRRVSVNLTQIHEHCMTFGIDACTTAELEKVAIYTGRSPERRL</sequence>
<accession>A0ABY4VQQ0</accession>
<name>A0ABY4VQQ0_9BURK</name>
<keyword evidence="2" id="KW-0067">ATP-binding</keyword>
<feature type="domain" description="ORC1/DEAH AAA+ ATPase" evidence="1">
    <location>
        <begin position="43"/>
        <end position="158"/>
    </location>
</feature>
<dbReference type="Pfam" id="PF13401">
    <property type="entry name" value="AAA_22"/>
    <property type="match status" value="1"/>
</dbReference>
<evidence type="ECO:0000313" key="3">
    <source>
        <dbReference type="Proteomes" id="UP001056648"/>
    </source>
</evidence>
<proteinExistence type="predicted"/>
<dbReference type="InterPro" id="IPR049945">
    <property type="entry name" value="AAA_22"/>
</dbReference>
<dbReference type="GO" id="GO:0005524">
    <property type="term" value="F:ATP binding"/>
    <property type="evidence" value="ECO:0007669"/>
    <property type="project" value="UniProtKB-KW"/>
</dbReference>
<gene>
    <name evidence="2" type="ORF">NDR89_03345</name>
</gene>
<dbReference type="SUPFAM" id="SSF52540">
    <property type="entry name" value="P-loop containing nucleoside triphosphate hydrolases"/>
    <property type="match status" value="1"/>
</dbReference>
<protein>
    <submittedName>
        <fullName evidence="2">ATP-binding protein</fullName>
    </submittedName>
</protein>
<evidence type="ECO:0000313" key="2">
    <source>
        <dbReference type="EMBL" id="USE78096.1"/>
    </source>
</evidence>